<name>A0ABN3ASY2_9MICO</name>
<comment type="caution">
    <text evidence="2">The sequence shown here is derived from an EMBL/GenBank/DDBJ whole genome shotgun (WGS) entry which is preliminary data.</text>
</comment>
<feature type="transmembrane region" description="Helical" evidence="1">
    <location>
        <begin position="6"/>
        <end position="27"/>
    </location>
</feature>
<keyword evidence="1" id="KW-0812">Transmembrane</keyword>
<accession>A0ABN3ASY2</accession>
<dbReference type="Pfam" id="PF06923">
    <property type="entry name" value="GutM"/>
    <property type="match status" value="1"/>
</dbReference>
<sequence>MELDGRFGIVLLVVLLLGIGLSLFQHFSYQRATRRMVAEHQGARESFLVSGRGKGWLRGAVVLLVVDSSSSRIEAAEAMVGASVFARFRPRPELLGSLSSARDRAKDKHLGEAVESAIAQYRTLRKKR</sequence>
<evidence type="ECO:0000313" key="2">
    <source>
        <dbReference type="EMBL" id="GAA2174011.1"/>
    </source>
</evidence>
<proteinExistence type="predicted"/>
<protein>
    <recommendedName>
        <fullName evidence="4">Transcriptional regulator</fullName>
    </recommendedName>
</protein>
<evidence type="ECO:0000313" key="3">
    <source>
        <dbReference type="Proteomes" id="UP001501599"/>
    </source>
</evidence>
<dbReference type="InterPro" id="IPR009693">
    <property type="entry name" value="Glucitol_operon_activator"/>
</dbReference>
<dbReference type="RefSeq" id="WP_344342857.1">
    <property type="nucleotide sequence ID" value="NZ_BAAAQT010000006.1"/>
</dbReference>
<keyword evidence="3" id="KW-1185">Reference proteome</keyword>
<dbReference type="Proteomes" id="UP001501599">
    <property type="component" value="Unassembled WGS sequence"/>
</dbReference>
<reference evidence="2 3" key="1">
    <citation type="journal article" date="2019" name="Int. J. Syst. Evol. Microbiol.">
        <title>The Global Catalogue of Microorganisms (GCM) 10K type strain sequencing project: providing services to taxonomists for standard genome sequencing and annotation.</title>
        <authorList>
            <consortium name="The Broad Institute Genomics Platform"/>
            <consortium name="The Broad Institute Genome Sequencing Center for Infectious Disease"/>
            <person name="Wu L."/>
            <person name="Ma J."/>
        </authorList>
    </citation>
    <scope>NUCLEOTIDE SEQUENCE [LARGE SCALE GENOMIC DNA]</scope>
    <source>
        <strain evidence="2 3">JCM 16026</strain>
    </source>
</reference>
<gene>
    <name evidence="2" type="ORF">GCM10009846_18290</name>
</gene>
<evidence type="ECO:0000256" key="1">
    <source>
        <dbReference type="SAM" id="Phobius"/>
    </source>
</evidence>
<evidence type="ECO:0008006" key="4">
    <source>
        <dbReference type="Google" id="ProtNLM"/>
    </source>
</evidence>
<keyword evidence="1" id="KW-0472">Membrane</keyword>
<keyword evidence="1" id="KW-1133">Transmembrane helix</keyword>
<organism evidence="2 3">
    <name type="scientific">Agrococcus versicolor</name>
    <dbReference type="NCBI Taxonomy" id="501482"/>
    <lineage>
        <taxon>Bacteria</taxon>
        <taxon>Bacillati</taxon>
        <taxon>Actinomycetota</taxon>
        <taxon>Actinomycetes</taxon>
        <taxon>Micrococcales</taxon>
        <taxon>Microbacteriaceae</taxon>
        <taxon>Agrococcus</taxon>
    </lineage>
</organism>
<dbReference type="EMBL" id="BAAAQT010000006">
    <property type="protein sequence ID" value="GAA2174011.1"/>
    <property type="molecule type" value="Genomic_DNA"/>
</dbReference>